<reference evidence="1 2" key="1">
    <citation type="submission" date="2018-05" db="EMBL/GenBank/DDBJ databases">
        <title>Amnibacterium sp. M8JJ-5, whole genome shotgun sequence.</title>
        <authorList>
            <person name="Tuo L."/>
        </authorList>
    </citation>
    <scope>NUCLEOTIDE SEQUENCE [LARGE SCALE GENOMIC DNA]</scope>
    <source>
        <strain evidence="1 2">M8JJ-5</strain>
    </source>
</reference>
<evidence type="ECO:0000313" key="1">
    <source>
        <dbReference type="EMBL" id="PVZ93606.1"/>
    </source>
</evidence>
<comment type="caution">
    <text evidence="1">The sequence shown here is derived from an EMBL/GenBank/DDBJ whole genome shotgun (WGS) entry which is preliminary data.</text>
</comment>
<sequence>MSFLPTPPEQDLDDEARALRERAAATSPGTPTSNTKAALLGHAPSLNAYLEWYTLRDELTPVIGARGVTLFGLAISDASGSDVCQSYFRSQLADAGEDPDSPVLDERDALLADLGRLVVTAPGEIPDDVYSRLEQSFEPWQRVLLVAFAGLMVATNIFNMVGRVPVDLALRPFQRAQPTEPEIEMGSTESGAE</sequence>
<gene>
    <name evidence="1" type="ORF">DDQ50_14960</name>
</gene>
<dbReference type="Proteomes" id="UP000244893">
    <property type="component" value="Unassembled WGS sequence"/>
</dbReference>
<dbReference type="Gene3D" id="1.20.1290.10">
    <property type="entry name" value="AhpD-like"/>
    <property type="match status" value="1"/>
</dbReference>
<proteinExistence type="predicted"/>
<keyword evidence="2" id="KW-1185">Reference proteome</keyword>
<name>A0A2V1HLU0_9MICO</name>
<dbReference type="RefSeq" id="WP_116757591.1">
    <property type="nucleotide sequence ID" value="NZ_JBHUEX010000001.1"/>
</dbReference>
<dbReference type="EMBL" id="QEOP01000003">
    <property type="protein sequence ID" value="PVZ93606.1"/>
    <property type="molecule type" value="Genomic_DNA"/>
</dbReference>
<accession>A0A2V1HLU0</accession>
<dbReference type="AlphaFoldDB" id="A0A2V1HLU0"/>
<evidence type="ECO:0000313" key="2">
    <source>
        <dbReference type="Proteomes" id="UP000244893"/>
    </source>
</evidence>
<dbReference type="OrthoDB" id="3233491at2"/>
<dbReference type="InterPro" id="IPR029032">
    <property type="entry name" value="AhpD-like"/>
</dbReference>
<protein>
    <recommendedName>
        <fullName evidence="3">Carboxymuconolactone decarboxylase-like domain-containing protein</fullName>
    </recommendedName>
</protein>
<organism evidence="1 2">
    <name type="scientific">Amnibacterium flavum</name>
    <dbReference type="NCBI Taxonomy" id="2173173"/>
    <lineage>
        <taxon>Bacteria</taxon>
        <taxon>Bacillati</taxon>
        <taxon>Actinomycetota</taxon>
        <taxon>Actinomycetes</taxon>
        <taxon>Micrococcales</taxon>
        <taxon>Microbacteriaceae</taxon>
        <taxon>Amnibacterium</taxon>
    </lineage>
</organism>
<evidence type="ECO:0008006" key="3">
    <source>
        <dbReference type="Google" id="ProtNLM"/>
    </source>
</evidence>
<dbReference type="SUPFAM" id="SSF69118">
    <property type="entry name" value="AhpD-like"/>
    <property type="match status" value="1"/>
</dbReference>